<dbReference type="PANTHER" id="PTHR43433:SF1">
    <property type="entry name" value="BLL5160 PROTEIN"/>
    <property type="match status" value="1"/>
</dbReference>
<proteinExistence type="predicted"/>
<gene>
    <name evidence="2" type="ORF">ATK86_6285</name>
</gene>
<protein>
    <submittedName>
        <fullName evidence="2">Pimeloyl-ACP methyl ester carboxylesterase</fullName>
    </submittedName>
</protein>
<evidence type="ECO:0000259" key="1">
    <source>
        <dbReference type="Pfam" id="PF00561"/>
    </source>
</evidence>
<accession>A0A2N3VJN1</accession>
<dbReference type="PANTHER" id="PTHR43433">
    <property type="entry name" value="HYDROLASE, ALPHA/BETA FOLD FAMILY PROTEIN"/>
    <property type="match status" value="1"/>
</dbReference>
<name>A0A2N3VJN1_9NOCA</name>
<keyword evidence="3" id="KW-1185">Reference proteome</keyword>
<dbReference type="PRINTS" id="PR00111">
    <property type="entry name" value="ABHYDROLASE"/>
</dbReference>
<dbReference type="OrthoDB" id="63519at2"/>
<sequence>MGSARSVRTGPFVVPAVDEIPGGRMLDLSGRGRTYVVDIPGPPGAPVLILLHGTACTAALNWFPALESLSAHYRVVLFDQRWHGRGIQSARFRLDDCAGDVVAVADALGLDRFVCVGYSLGGIVSLLTAHRYPDRVAGLVLCATPYRFQEKWRERAFHRGFASVAEALGDYPYRRARRLTRTLPDLPAALVPGQLRRWAVAEFRSTSGWALAPVLAEIGTFDATEWLPELRMPTAVVITTRDRAIPVYRQIELAAAVPGSSIHPVAAGHAACAVAPDRFVPALADACRAVAARL</sequence>
<comment type="caution">
    <text evidence="2">The sequence shown here is derived from an EMBL/GenBank/DDBJ whole genome shotgun (WGS) entry which is preliminary data.</text>
</comment>
<dbReference type="GO" id="GO:0003824">
    <property type="term" value="F:catalytic activity"/>
    <property type="evidence" value="ECO:0007669"/>
    <property type="project" value="UniProtKB-ARBA"/>
</dbReference>
<dbReference type="InterPro" id="IPR050471">
    <property type="entry name" value="AB_hydrolase"/>
</dbReference>
<dbReference type="Proteomes" id="UP000233766">
    <property type="component" value="Unassembled WGS sequence"/>
</dbReference>
<evidence type="ECO:0000313" key="3">
    <source>
        <dbReference type="Proteomes" id="UP000233766"/>
    </source>
</evidence>
<dbReference type="Pfam" id="PF00561">
    <property type="entry name" value="Abhydrolase_1"/>
    <property type="match status" value="1"/>
</dbReference>
<evidence type="ECO:0000313" key="2">
    <source>
        <dbReference type="EMBL" id="PKV81814.1"/>
    </source>
</evidence>
<dbReference type="RefSeq" id="WP_101467467.1">
    <property type="nucleotide sequence ID" value="NZ_PJMW01000002.1"/>
</dbReference>
<dbReference type="InterPro" id="IPR029058">
    <property type="entry name" value="AB_hydrolase_fold"/>
</dbReference>
<dbReference type="AlphaFoldDB" id="A0A2N3VJN1"/>
<dbReference type="EMBL" id="PJMW01000002">
    <property type="protein sequence ID" value="PKV81814.1"/>
    <property type="molecule type" value="Genomic_DNA"/>
</dbReference>
<reference evidence="2 3" key="1">
    <citation type="submission" date="2017-12" db="EMBL/GenBank/DDBJ databases">
        <title>Sequencing the genomes of 1000 Actinobacteria strains.</title>
        <authorList>
            <person name="Klenk H.-P."/>
        </authorList>
    </citation>
    <scope>NUCLEOTIDE SEQUENCE [LARGE SCALE GENOMIC DNA]</scope>
    <source>
        <strain evidence="2 3">DSM 44489</strain>
    </source>
</reference>
<dbReference type="SUPFAM" id="SSF53474">
    <property type="entry name" value="alpha/beta-Hydrolases"/>
    <property type="match status" value="1"/>
</dbReference>
<feature type="domain" description="AB hydrolase-1" evidence="1">
    <location>
        <begin position="46"/>
        <end position="273"/>
    </location>
</feature>
<dbReference type="InterPro" id="IPR000073">
    <property type="entry name" value="AB_hydrolase_1"/>
</dbReference>
<organism evidence="2 3">
    <name type="scientific">Nocardia fluminea</name>
    <dbReference type="NCBI Taxonomy" id="134984"/>
    <lineage>
        <taxon>Bacteria</taxon>
        <taxon>Bacillati</taxon>
        <taxon>Actinomycetota</taxon>
        <taxon>Actinomycetes</taxon>
        <taxon>Mycobacteriales</taxon>
        <taxon>Nocardiaceae</taxon>
        <taxon>Nocardia</taxon>
    </lineage>
</organism>
<dbReference type="Gene3D" id="3.40.50.1820">
    <property type="entry name" value="alpha/beta hydrolase"/>
    <property type="match status" value="1"/>
</dbReference>